<dbReference type="EMBL" id="JACEIK010000073">
    <property type="protein sequence ID" value="MCD7448789.1"/>
    <property type="molecule type" value="Genomic_DNA"/>
</dbReference>
<proteinExistence type="predicted"/>
<feature type="domain" description="THO complex subunit 2 N-terminal" evidence="1">
    <location>
        <begin position="12"/>
        <end position="92"/>
    </location>
</feature>
<dbReference type="PANTHER" id="PTHR21597">
    <property type="entry name" value="THO2 PROTEIN"/>
    <property type="match status" value="1"/>
</dbReference>
<dbReference type="Pfam" id="PF16134">
    <property type="entry name" value="THOC2_N"/>
    <property type="match status" value="1"/>
</dbReference>
<organism evidence="2 3">
    <name type="scientific">Datura stramonium</name>
    <name type="common">Jimsonweed</name>
    <name type="synonym">Common thornapple</name>
    <dbReference type="NCBI Taxonomy" id="4076"/>
    <lineage>
        <taxon>Eukaryota</taxon>
        <taxon>Viridiplantae</taxon>
        <taxon>Streptophyta</taxon>
        <taxon>Embryophyta</taxon>
        <taxon>Tracheophyta</taxon>
        <taxon>Spermatophyta</taxon>
        <taxon>Magnoliopsida</taxon>
        <taxon>eudicotyledons</taxon>
        <taxon>Gunneridae</taxon>
        <taxon>Pentapetalae</taxon>
        <taxon>asterids</taxon>
        <taxon>lamiids</taxon>
        <taxon>Solanales</taxon>
        <taxon>Solanaceae</taxon>
        <taxon>Solanoideae</taxon>
        <taxon>Datureae</taxon>
        <taxon>Datura</taxon>
    </lineage>
</organism>
<dbReference type="InterPro" id="IPR032302">
    <property type="entry name" value="THOC2_N"/>
</dbReference>
<accession>A0ABS8RPR2</accession>
<dbReference type="PANTHER" id="PTHR21597:SF0">
    <property type="entry name" value="THO COMPLEX SUBUNIT 2"/>
    <property type="match status" value="1"/>
</dbReference>
<name>A0ABS8RPR2_DATST</name>
<evidence type="ECO:0000313" key="3">
    <source>
        <dbReference type="Proteomes" id="UP000823775"/>
    </source>
</evidence>
<evidence type="ECO:0000259" key="1">
    <source>
        <dbReference type="Pfam" id="PF16134"/>
    </source>
</evidence>
<reference evidence="2 3" key="1">
    <citation type="journal article" date="2021" name="BMC Genomics">
        <title>Datura genome reveals duplications of psychoactive alkaloid biosynthetic genes and high mutation rate following tissue culture.</title>
        <authorList>
            <person name="Rajewski A."/>
            <person name="Carter-House D."/>
            <person name="Stajich J."/>
            <person name="Litt A."/>
        </authorList>
    </citation>
    <scope>NUCLEOTIDE SEQUENCE [LARGE SCALE GENOMIC DNA]</scope>
    <source>
        <strain evidence="2">AR-01</strain>
    </source>
</reference>
<sequence>MHLKDARSRIKEALGGCLPPSLQLIPANPAVGLEIWKLMNLLPYEVRYRLYGEWEKDDEQFPMLLAARQTAKLETRRILKRLAKQNLKQLGRTVAKLAHANPMTIEAYRDMITPVVDIFKYLTQL</sequence>
<gene>
    <name evidence="2" type="primary">THO2_1</name>
    <name evidence="2" type="ORF">HAX54_046325</name>
</gene>
<protein>
    <submittedName>
        <fullName evidence="2">THO complex subunit 2</fullName>
    </submittedName>
</protein>
<keyword evidence="3" id="KW-1185">Reference proteome</keyword>
<dbReference type="InterPro" id="IPR040007">
    <property type="entry name" value="Tho2"/>
</dbReference>
<dbReference type="Proteomes" id="UP000823775">
    <property type="component" value="Unassembled WGS sequence"/>
</dbReference>
<evidence type="ECO:0000313" key="2">
    <source>
        <dbReference type="EMBL" id="MCD7448789.1"/>
    </source>
</evidence>
<comment type="caution">
    <text evidence="2">The sequence shown here is derived from an EMBL/GenBank/DDBJ whole genome shotgun (WGS) entry which is preliminary data.</text>
</comment>